<organism evidence="2 3">
    <name type="scientific">Amycolatopsis heterodermiae</name>
    <dbReference type="NCBI Taxonomy" id="3110235"/>
    <lineage>
        <taxon>Bacteria</taxon>
        <taxon>Bacillati</taxon>
        <taxon>Actinomycetota</taxon>
        <taxon>Actinomycetes</taxon>
        <taxon>Pseudonocardiales</taxon>
        <taxon>Pseudonocardiaceae</taxon>
        <taxon>Amycolatopsis</taxon>
    </lineage>
</organism>
<dbReference type="Proteomes" id="UP001304298">
    <property type="component" value="Unassembled WGS sequence"/>
</dbReference>
<dbReference type="RefSeq" id="WP_323337390.1">
    <property type="nucleotide sequence ID" value="NZ_JAYFSI010000022.1"/>
</dbReference>
<dbReference type="SUPFAM" id="SSF54909">
    <property type="entry name" value="Dimeric alpha+beta barrel"/>
    <property type="match status" value="1"/>
</dbReference>
<name>A0ABU5RM81_9PSEU</name>
<dbReference type="InterPro" id="IPR050744">
    <property type="entry name" value="AI-2_Isomerase_LsrG"/>
</dbReference>
<dbReference type="PROSITE" id="PS51725">
    <property type="entry name" value="ABM"/>
    <property type="match status" value="1"/>
</dbReference>
<gene>
    <name evidence="2" type="ORF">VA596_48320</name>
</gene>
<reference evidence="2 3" key="1">
    <citation type="submission" date="2023-12" db="EMBL/GenBank/DDBJ databases">
        <title>Amycolatopsis sp. V23-08.</title>
        <authorList>
            <person name="Somphong A."/>
        </authorList>
    </citation>
    <scope>NUCLEOTIDE SEQUENCE [LARGE SCALE GENOMIC DNA]</scope>
    <source>
        <strain evidence="2 3">V23-08</strain>
    </source>
</reference>
<dbReference type="InterPro" id="IPR011008">
    <property type="entry name" value="Dimeric_a/b-barrel"/>
</dbReference>
<evidence type="ECO:0000313" key="2">
    <source>
        <dbReference type="EMBL" id="MEA5367410.1"/>
    </source>
</evidence>
<feature type="domain" description="ABM" evidence="1">
    <location>
        <begin position="7"/>
        <end position="96"/>
    </location>
</feature>
<dbReference type="InterPro" id="IPR007138">
    <property type="entry name" value="ABM_dom"/>
</dbReference>
<dbReference type="EMBL" id="JAYFSI010000022">
    <property type="protein sequence ID" value="MEA5367410.1"/>
    <property type="molecule type" value="Genomic_DNA"/>
</dbReference>
<keyword evidence="3" id="KW-1185">Reference proteome</keyword>
<comment type="caution">
    <text evidence="2">The sequence shown here is derived from an EMBL/GenBank/DDBJ whole genome shotgun (WGS) entry which is preliminary data.</text>
</comment>
<evidence type="ECO:0000259" key="1">
    <source>
        <dbReference type="PROSITE" id="PS51725"/>
    </source>
</evidence>
<dbReference type="PANTHER" id="PTHR33336">
    <property type="entry name" value="QUINOL MONOOXYGENASE YGIN-RELATED"/>
    <property type="match status" value="1"/>
</dbReference>
<keyword evidence="2" id="KW-0560">Oxidoreductase</keyword>
<accession>A0ABU5RM81</accession>
<protein>
    <submittedName>
        <fullName evidence="2">Antibiotic biosynthesis monooxygenase family protein</fullName>
    </submittedName>
</protein>
<dbReference type="Gene3D" id="3.30.70.100">
    <property type="match status" value="1"/>
</dbReference>
<sequence>MSSNDAVVNVVTLVVEEGHEDEVERAFRVAVRAVHGEPGCERYALHRDPRSPSTFVLIEKWVSAEAFREHEKAPALAALTAAIGGLFAAPPIIQTVSPLPEGDEHLGQL</sequence>
<keyword evidence="2" id="KW-0503">Monooxygenase</keyword>
<evidence type="ECO:0000313" key="3">
    <source>
        <dbReference type="Proteomes" id="UP001304298"/>
    </source>
</evidence>
<dbReference type="Pfam" id="PF03992">
    <property type="entry name" value="ABM"/>
    <property type="match status" value="1"/>
</dbReference>
<dbReference type="PANTHER" id="PTHR33336:SF15">
    <property type="entry name" value="ABM DOMAIN-CONTAINING PROTEIN"/>
    <property type="match status" value="1"/>
</dbReference>
<dbReference type="GO" id="GO:0004497">
    <property type="term" value="F:monooxygenase activity"/>
    <property type="evidence" value="ECO:0007669"/>
    <property type="project" value="UniProtKB-KW"/>
</dbReference>
<proteinExistence type="predicted"/>